<evidence type="ECO:0000313" key="2">
    <source>
        <dbReference type="EMBL" id="GLV61140.1"/>
    </source>
</evidence>
<accession>A0ABQ6G771</accession>
<name>A0ABQ6G771_9CHLR</name>
<evidence type="ECO:0000256" key="1">
    <source>
        <dbReference type="SAM" id="MobiDB-lite"/>
    </source>
</evidence>
<reference evidence="2 3" key="1">
    <citation type="submission" date="2023-02" db="EMBL/GenBank/DDBJ databases">
        <title>Dictyobacter halimunensis sp. nov., a new member of the class Ktedonobacteria from forest soil in a geothermal area.</title>
        <authorList>
            <person name="Rachmania M.K."/>
            <person name="Ningsih F."/>
            <person name="Sakai Y."/>
            <person name="Yabe S."/>
            <person name="Yokota A."/>
            <person name="Sjamsuridzal W."/>
        </authorList>
    </citation>
    <scope>NUCLEOTIDE SEQUENCE [LARGE SCALE GENOMIC DNA]</scope>
    <source>
        <strain evidence="2 3">S3.2.2.5</strain>
    </source>
</reference>
<proteinExistence type="predicted"/>
<feature type="region of interest" description="Disordered" evidence="1">
    <location>
        <begin position="1"/>
        <end position="20"/>
    </location>
</feature>
<protein>
    <submittedName>
        <fullName evidence="2">Uncharacterized protein</fullName>
    </submittedName>
</protein>
<dbReference type="EMBL" id="BSRI01000003">
    <property type="protein sequence ID" value="GLV61140.1"/>
    <property type="molecule type" value="Genomic_DNA"/>
</dbReference>
<dbReference type="Proteomes" id="UP001344906">
    <property type="component" value="Unassembled WGS sequence"/>
</dbReference>
<keyword evidence="3" id="KW-1185">Reference proteome</keyword>
<evidence type="ECO:0000313" key="3">
    <source>
        <dbReference type="Proteomes" id="UP001344906"/>
    </source>
</evidence>
<sequence>MADELHPQQMSAITKRAEQEADRAIEIATQRLKAAGITPTAGMIEDIVFNVLYPDILHQVNQDIDAGKYDRPEQQQ</sequence>
<comment type="caution">
    <text evidence="2">The sequence shown here is derived from an EMBL/GenBank/DDBJ whole genome shotgun (WGS) entry which is preliminary data.</text>
</comment>
<dbReference type="RefSeq" id="WP_338258544.1">
    <property type="nucleotide sequence ID" value="NZ_BSRI01000003.1"/>
</dbReference>
<gene>
    <name evidence="2" type="ORF">KDH_79560</name>
</gene>
<organism evidence="2 3">
    <name type="scientific">Dictyobacter halimunensis</name>
    <dbReference type="NCBI Taxonomy" id="3026934"/>
    <lineage>
        <taxon>Bacteria</taxon>
        <taxon>Bacillati</taxon>
        <taxon>Chloroflexota</taxon>
        <taxon>Ktedonobacteria</taxon>
        <taxon>Ktedonobacterales</taxon>
        <taxon>Dictyobacteraceae</taxon>
        <taxon>Dictyobacter</taxon>
    </lineage>
</organism>